<dbReference type="Proteomes" id="UP001163831">
    <property type="component" value="Chromosome"/>
</dbReference>
<dbReference type="Gene3D" id="3.40.630.10">
    <property type="entry name" value="Zn peptidases"/>
    <property type="match status" value="1"/>
</dbReference>
<name>A0ABY6GIY8_9PROT</name>
<dbReference type="RefSeq" id="WP_319806873.1">
    <property type="nucleotide sequence ID" value="NZ_CP107052.1"/>
</dbReference>
<dbReference type="InterPro" id="IPR011650">
    <property type="entry name" value="Peptidase_M20_dimer"/>
</dbReference>
<evidence type="ECO:0000259" key="4">
    <source>
        <dbReference type="Pfam" id="PF07687"/>
    </source>
</evidence>
<dbReference type="InterPro" id="IPR051458">
    <property type="entry name" value="Cyt/Met_Dipeptidase"/>
</dbReference>
<keyword evidence="3" id="KW-0378">Hydrolase</keyword>
<evidence type="ECO:0000256" key="2">
    <source>
        <dbReference type="ARBA" id="ARBA00022723"/>
    </source>
</evidence>
<dbReference type="InterPro" id="IPR002933">
    <property type="entry name" value="Peptidase_M20"/>
</dbReference>
<keyword evidence="6" id="KW-1185">Reference proteome</keyword>
<evidence type="ECO:0000313" key="5">
    <source>
        <dbReference type="EMBL" id="UYH51279.1"/>
    </source>
</evidence>
<dbReference type="EMBL" id="CP107052">
    <property type="protein sequence ID" value="UYH51279.1"/>
    <property type="molecule type" value="Genomic_DNA"/>
</dbReference>
<dbReference type="Pfam" id="PF01546">
    <property type="entry name" value="Peptidase_M20"/>
    <property type="match status" value="1"/>
</dbReference>
<dbReference type="PANTHER" id="PTHR43270">
    <property type="entry name" value="BETA-ALA-HIS DIPEPTIDASE"/>
    <property type="match status" value="1"/>
</dbReference>
<dbReference type="NCBIfam" id="NF005914">
    <property type="entry name" value="PRK07907.1"/>
    <property type="match status" value="1"/>
</dbReference>
<proteinExistence type="predicted"/>
<feature type="domain" description="Peptidase M20 dimerisation" evidence="4">
    <location>
        <begin position="203"/>
        <end position="362"/>
    </location>
</feature>
<accession>A0ABY6GIY8</accession>
<dbReference type="Pfam" id="PF07687">
    <property type="entry name" value="M20_dimer"/>
    <property type="match status" value="1"/>
</dbReference>
<sequence>MSQMLTQVLEEIDRTLEASLARLETFLRIPSISTRPEHKADCRRAADHLVSDLTSIGFNARTENTPGHPMVVAHMSADQPENAAHVLFYGHYDVQPTDPEDLWRHPPFEPVIENQDGRKVIVARGASDDKGQVMTFIEACRAWKKLTGKLPVSVSFLIEGEEESGGENLLPFMKAHRDELRADIALICDTGMPDRTTPAITTSLRGLLAEEVTVSCAQHDLHSGMFGNAARNPAEILGRIIGSLRDEAGRVVLDGFYNGVVTPSPEIRAQWKSVFPDDKAILQPLGLSDAAGERDFSAIEQIWARPSFEVNGITSGYTGEGFKTVIPAKATAKISFRLVPGQDPQKIRETFRAYVKSMLPPDAKVQFTSHGASSGSQLAQAGQFLEKTRTALQDEWGKPALMIGCGGSIPVAGEVKEALDMDALLVGFAQDDDRIHSPNEQYGLEQFHRGMRSWVRILASFAA</sequence>
<organism evidence="5 6">
    <name type="scientific">Candidatus Kirkpatrickella diaphorinae</name>
    <dbReference type="NCBI Taxonomy" id="2984322"/>
    <lineage>
        <taxon>Bacteria</taxon>
        <taxon>Pseudomonadati</taxon>
        <taxon>Pseudomonadota</taxon>
        <taxon>Alphaproteobacteria</taxon>
        <taxon>Acetobacterales</taxon>
        <taxon>Acetobacteraceae</taxon>
        <taxon>Candidatus Kirkpatrickella</taxon>
    </lineage>
</organism>
<keyword evidence="1" id="KW-0645">Protease</keyword>
<dbReference type="Gene3D" id="3.30.70.360">
    <property type="match status" value="1"/>
</dbReference>
<evidence type="ECO:0000256" key="3">
    <source>
        <dbReference type="ARBA" id="ARBA00022801"/>
    </source>
</evidence>
<dbReference type="NCBIfam" id="NF006579">
    <property type="entry name" value="PRK09104.1"/>
    <property type="match status" value="1"/>
</dbReference>
<evidence type="ECO:0000313" key="6">
    <source>
        <dbReference type="Proteomes" id="UP001163831"/>
    </source>
</evidence>
<reference evidence="5" key="1">
    <citation type="submission" date="2022-10" db="EMBL/GenBank/DDBJ databases">
        <title>Candidatus Kirkpatrella diaphorinas gen. nov., sp. nov., an uncultured endosymbiont identified in a population of Diaphorina citri from Hawaii.</title>
        <authorList>
            <person name="Henry E.M."/>
            <person name="Carlson C.R."/>
            <person name="Kuo Y.-W."/>
        </authorList>
    </citation>
    <scope>NUCLEOTIDE SEQUENCE</scope>
    <source>
        <strain evidence="5">CADCRV1</strain>
    </source>
</reference>
<dbReference type="SUPFAM" id="SSF53187">
    <property type="entry name" value="Zn-dependent exopeptidases"/>
    <property type="match status" value="1"/>
</dbReference>
<evidence type="ECO:0000256" key="1">
    <source>
        <dbReference type="ARBA" id="ARBA00022670"/>
    </source>
</evidence>
<protein>
    <submittedName>
        <fullName evidence="5">M20/M25/M40 family metallo-hydrolase</fullName>
    </submittedName>
</protein>
<gene>
    <name evidence="5" type="ORF">N5W20_09395</name>
</gene>
<keyword evidence="2" id="KW-0479">Metal-binding</keyword>
<dbReference type="PANTHER" id="PTHR43270:SF12">
    <property type="entry name" value="SUCCINYL-DIAMINOPIMELATE DESUCCINYLASE"/>
    <property type="match status" value="1"/>
</dbReference>